<dbReference type="KEGG" id="apuu:APUU_21275A"/>
<keyword evidence="2" id="KW-1185">Reference proteome</keyword>
<gene>
    <name evidence="1" type="ORF">APUU_21275A</name>
</gene>
<reference evidence="1" key="1">
    <citation type="submission" date="2021-01" db="EMBL/GenBank/DDBJ databases">
        <authorList>
            <consortium name="Aspergillus puulaauensis MK2 genome sequencing consortium"/>
            <person name="Kazuki M."/>
            <person name="Futagami T."/>
        </authorList>
    </citation>
    <scope>NUCLEOTIDE SEQUENCE</scope>
    <source>
        <strain evidence="1">MK2</strain>
    </source>
</reference>
<name>A0A7R8AKT9_9EURO</name>
<evidence type="ECO:0000313" key="1">
    <source>
        <dbReference type="EMBL" id="BCS20843.1"/>
    </source>
</evidence>
<dbReference type="GeneID" id="64970848"/>
<dbReference type="EMBL" id="AP024444">
    <property type="protein sequence ID" value="BCS20843.1"/>
    <property type="molecule type" value="Genomic_DNA"/>
</dbReference>
<evidence type="ECO:0000313" key="2">
    <source>
        <dbReference type="Proteomes" id="UP000654913"/>
    </source>
</evidence>
<proteinExistence type="predicted"/>
<organism evidence="1 2">
    <name type="scientific">Aspergillus puulaauensis</name>
    <dbReference type="NCBI Taxonomy" id="1220207"/>
    <lineage>
        <taxon>Eukaryota</taxon>
        <taxon>Fungi</taxon>
        <taxon>Dikarya</taxon>
        <taxon>Ascomycota</taxon>
        <taxon>Pezizomycotina</taxon>
        <taxon>Eurotiomycetes</taxon>
        <taxon>Eurotiomycetidae</taxon>
        <taxon>Eurotiales</taxon>
        <taxon>Aspergillaceae</taxon>
        <taxon>Aspergillus</taxon>
    </lineage>
</organism>
<accession>A0A7R8AKT9</accession>
<dbReference type="RefSeq" id="XP_041553037.1">
    <property type="nucleotide sequence ID" value="XM_041700009.1"/>
</dbReference>
<sequence>MSQVTQPDRLVPLPHMSGDLKRYKDWSMGFDDDTRYRIKQTIRGGSDALRGEFGIIVAAVSRRLERYLKPRGILGPCLDIEAMEFLAFVFRSGYDSLESAWEDVYTKDGAVYDSTHNLAQL</sequence>
<dbReference type="Proteomes" id="UP000654913">
    <property type="component" value="Chromosome 2"/>
</dbReference>
<dbReference type="AlphaFoldDB" id="A0A7R8AKT9"/>
<protein>
    <submittedName>
        <fullName evidence="1">Uncharacterized protein</fullName>
    </submittedName>
</protein>
<reference evidence="1" key="2">
    <citation type="submission" date="2021-02" db="EMBL/GenBank/DDBJ databases">
        <title>Aspergillus puulaauensis MK2 genome sequence.</title>
        <authorList>
            <person name="Futagami T."/>
            <person name="Mori K."/>
            <person name="Kadooka C."/>
            <person name="Tanaka T."/>
        </authorList>
    </citation>
    <scope>NUCLEOTIDE SEQUENCE</scope>
    <source>
        <strain evidence="1">MK2</strain>
    </source>
</reference>